<reference evidence="3" key="1">
    <citation type="journal article" date="2019" name="Int. J. Syst. Evol. Microbiol.">
        <title>The Global Catalogue of Microorganisms (GCM) 10K type strain sequencing project: providing services to taxonomists for standard genome sequencing and annotation.</title>
        <authorList>
            <consortium name="The Broad Institute Genomics Platform"/>
            <consortium name="The Broad Institute Genome Sequencing Center for Infectious Disease"/>
            <person name="Wu L."/>
            <person name="Ma J."/>
        </authorList>
    </citation>
    <scope>NUCLEOTIDE SEQUENCE [LARGE SCALE GENOMIC DNA]</scope>
    <source>
        <strain evidence="3">JCM 13850</strain>
    </source>
</reference>
<keyword evidence="3" id="KW-1185">Reference proteome</keyword>
<feature type="domain" description="DUF1023" evidence="1">
    <location>
        <begin position="283"/>
        <end position="447"/>
    </location>
</feature>
<gene>
    <name evidence="2" type="ORF">GCM10009727_53700</name>
</gene>
<dbReference type="InterPro" id="IPR029058">
    <property type="entry name" value="AB_hydrolase_fold"/>
</dbReference>
<dbReference type="Pfam" id="PF06259">
    <property type="entry name" value="Abhydrolase_8"/>
    <property type="match status" value="1"/>
</dbReference>
<organism evidence="2 3">
    <name type="scientific">Actinomadura napierensis</name>
    <dbReference type="NCBI Taxonomy" id="267854"/>
    <lineage>
        <taxon>Bacteria</taxon>
        <taxon>Bacillati</taxon>
        <taxon>Actinomycetota</taxon>
        <taxon>Actinomycetes</taxon>
        <taxon>Streptosporangiales</taxon>
        <taxon>Thermomonosporaceae</taxon>
        <taxon>Actinomadura</taxon>
    </lineage>
</organism>
<evidence type="ECO:0000313" key="3">
    <source>
        <dbReference type="Proteomes" id="UP001501020"/>
    </source>
</evidence>
<dbReference type="GO" id="GO:0016787">
    <property type="term" value="F:hydrolase activity"/>
    <property type="evidence" value="ECO:0007669"/>
    <property type="project" value="UniProtKB-KW"/>
</dbReference>
<proteinExistence type="predicted"/>
<sequence>MLVERLEQAEDAYRTRLLGGVRNSKWQGRDAEAAMRNLVPVQERIRVSATEASAVASVLDTAGQRFRLAQLKLNAAISEAEAAYLKVGDDGSLTFPDALPPRFSTWDEYKLAAYRIQGRMKIALDDATNADTEIAAALRSLDAGILDRRNPLAELRKDAGLATRLAGFKPDDIPPKGKKTPAEIAQWWRSLPEEQRHLLMNAYPSKIGWLNGIPSEDRDEANRTDLQSRIADIEARGGPKTDEERRLVKLQGVLGLYEKGGTDRGRTVAPRDVYLLGLRNDKDGQAIVAFGNPDTAPHTSVFVPGTGDDLNKVDGILRRNERIWAESQKYAHGQVASVMWLGYDTPDGLHNAANASYADQGAPALDGFVDGVRQTQGDAGQHGHVTVIGHSYGTRLIGEAAAHGNGLNVDDMVAVGSPGMGVDNVKQLHIDQRHFWSESAPGDLTGYAGPILGGRGGFVPGDEEFGGNAMTTDTEGHSGYWDIGKGSLRNQALVVVGDYGRVGLDSGKPPS</sequence>
<evidence type="ECO:0000313" key="2">
    <source>
        <dbReference type="EMBL" id="GAA2149877.1"/>
    </source>
</evidence>
<dbReference type="Gene3D" id="3.40.50.1820">
    <property type="entry name" value="alpha/beta hydrolase"/>
    <property type="match status" value="1"/>
</dbReference>
<dbReference type="InterPro" id="IPR010427">
    <property type="entry name" value="DUF1023"/>
</dbReference>
<dbReference type="EMBL" id="BAAAMR010000053">
    <property type="protein sequence ID" value="GAA2149877.1"/>
    <property type="molecule type" value="Genomic_DNA"/>
</dbReference>
<accession>A0ABP5LM19</accession>
<keyword evidence="2" id="KW-0378">Hydrolase</keyword>
<dbReference type="SUPFAM" id="SSF53474">
    <property type="entry name" value="alpha/beta-Hydrolases"/>
    <property type="match status" value="1"/>
</dbReference>
<name>A0ABP5LM19_9ACTN</name>
<protein>
    <submittedName>
        <fullName evidence="2">Alpha/beta hydrolase</fullName>
    </submittedName>
</protein>
<evidence type="ECO:0000259" key="1">
    <source>
        <dbReference type="Pfam" id="PF06259"/>
    </source>
</evidence>
<dbReference type="Proteomes" id="UP001501020">
    <property type="component" value="Unassembled WGS sequence"/>
</dbReference>
<comment type="caution">
    <text evidence="2">The sequence shown here is derived from an EMBL/GenBank/DDBJ whole genome shotgun (WGS) entry which is preliminary data.</text>
</comment>